<name>A0ABX6BFL7_9ACTN</name>
<keyword evidence="10 13" id="KW-0472">Membrane</keyword>
<dbReference type="SUPFAM" id="SSF81342">
    <property type="entry name" value="Transmembrane di-heme cytochromes"/>
    <property type="match status" value="1"/>
</dbReference>
<keyword evidence="8 13" id="KW-1133">Transmembrane helix</keyword>
<evidence type="ECO:0000313" key="15">
    <source>
        <dbReference type="EMBL" id="QEV34059.1"/>
    </source>
</evidence>
<protein>
    <recommendedName>
        <fullName evidence="14">Cytochrome b561 bacterial/Ni-hydrogenase domain-containing protein</fullName>
    </recommendedName>
</protein>
<evidence type="ECO:0000256" key="10">
    <source>
        <dbReference type="ARBA" id="ARBA00023136"/>
    </source>
</evidence>
<evidence type="ECO:0000256" key="3">
    <source>
        <dbReference type="ARBA" id="ARBA00022475"/>
    </source>
</evidence>
<dbReference type="InterPro" id="IPR052168">
    <property type="entry name" value="Cytochrome_b561_oxidase"/>
</dbReference>
<feature type="transmembrane region" description="Helical" evidence="13">
    <location>
        <begin position="167"/>
        <end position="186"/>
    </location>
</feature>
<keyword evidence="3" id="KW-1003">Cell membrane</keyword>
<gene>
    <name evidence="15" type="ORF">CP977_19395</name>
</gene>
<comment type="subcellular location">
    <subcellularLocation>
        <location evidence="1">Cell membrane</location>
        <topology evidence="1">Multi-pass membrane protein</topology>
    </subcellularLocation>
</comment>
<evidence type="ECO:0000256" key="8">
    <source>
        <dbReference type="ARBA" id="ARBA00022989"/>
    </source>
</evidence>
<dbReference type="Gene3D" id="1.20.950.20">
    <property type="entry name" value="Transmembrane di-heme cytochromes, Chain C"/>
    <property type="match status" value="1"/>
</dbReference>
<feature type="transmembrane region" description="Helical" evidence="13">
    <location>
        <begin position="65"/>
        <end position="84"/>
    </location>
</feature>
<organism evidence="15 16">
    <name type="scientific">Streptomyces cinereoruber</name>
    <dbReference type="NCBI Taxonomy" id="67260"/>
    <lineage>
        <taxon>Bacteria</taxon>
        <taxon>Bacillati</taxon>
        <taxon>Actinomycetota</taxon>
        <taxon>Actinomycetes</taxon>
        <taxon>Kitasatosporales</taxon>
        <taxon>Streptomycetaceae</taxon>
        <taxon>Streptomyces</taxon>
    </lineage>
</organism>
<dbReference type="PANTHER" id="PTHR30529">
    <property type="entry name" value="CYTOCHROME B561"/>
    <property type="match status" value="1"/>
</dbReference>
<feature type="compositionally biased region" description="Gly residues" evidence="12">
    <location>
        <begin position="40"/>
        <end position="49"/>
    </location>
</feature>
<evidence type="ECO:0000256" key="12">
    <source>
        <dbReference type="SAM" id="MobiDB-lite"/>
    </source>
</evidence>
<feature type="region of interest" description="Disordered" evidence="12">
    <location>
        <begin position="88"/>
        <end position="109"/>
    </location>
</feature>
<evidence type="ECO:0000256" key="11">
    <source>
        <dbReference type="ARBA" id="ARBA00037975"/>
    </source>
</evidence>
<evidence type="ECO:0000256" key="5">
    <source>
        <dbReference type="ARBA" id="ARBA00022692"/>
    </source>
</evidence>
<feature type="region of interest" description="Disordered" evidence="12">
    <location>
        <begin position="1"/>
        <end position="49"/>
    </location>
</feature>
<keyword evidence="9" id="KW-0408">Iron</keyword>
<keyword evidence="2" id="KW-0813">Transport</keyword>
<reference evidence="15 16" key="1">
    <citation type="submission" date="2017-09" db="EMBL/GenBank/DDBJ databases">
        <authorList>
            <person name="Lee N."/>
            <person name="Cho B.-K."/>
        </authorList>
    </citation>
    <scope>NUCLEOTIDE SEQUENCE [LARGE SCALE GENOMIC DNA]</scope>
    <source>
        <strain evidence="15 16">ATCC 19740</strain>
    </source>
</reference>
<evidence type="ECO:0000256" key="13">
    <source>
        <dbReference type="SAM" id="Phobius"/>
    </source>
</evidence>
<feature type="compositionally biased region" description="Basic and acidic residues" evidence="12">
    <location>
        <begin position="97"/>
        <end position="109"/>
    </location>
</feature>
<keyword evidence="4" id="KW-0349">Heme</keyword>
<evidence type="ECO:0000256" key="2">
    <source>
        <dbReference type="ARBA" id="ARBA00022448"/>
    </source>
</evidence>
<keyword evidence="7" id="KW-0249">Electron transport</keyword>
<dbReference type="Proteomes" id="UP000326029">
    <property type="component" value="Chromosome"/>
</dbReference>
<evidence type="ECO:0000259" key="14">
    <source>
        <dbReference type="Pfam" id="PF01292"/>
    </source>
</evidence>
<dbReference type="EMBL" id="CP023693">
    <property type="protein sequence ID" value="QEV34059.1"/>
    <property type="molecule type" value="Genomic_DNA"/>
</dbReference>
<comment type="similarity">
    <text evidence="11">Belongs to the cytochrome b561 family.</text>
</comment>
<keyword evidence="6" id="KW-0479">Metal-binding</keyword>
<proteinExistence type="inferred from homology"/>
<evidence type="ECO:0000256" key="9">
    <source>
        <dbReference type="ARBA" id="ARBA00023004"/>
    </source>
</evidence>
<keyword evidence="16" id="KW-1185">Reference proteome</keyword>
<dbReference type="InterPro" id="IPR016174">
    <property type="entry name" value="Di-haem_cyt_TM"/>
</dbReference>
<evidence type="ECO:0000256" key="4">
    <source>
        <dbReference type="ARBA" id="ARBA00022617"/>
    </source>
</evidence>
<evidence type="ECO:0000256" key="6">
    <source>
        <dbReference type="ARBA" id="ARBA00022723"/>
    </source>
</evidence>
<sequence>MLRRPHPADAVPARRGRGVLPGVHGRERARDTARVPAPGHGAGGAGTGCDGTMNSSPGYRPLTKVLHWSVVVAFAAQFAVGYALDASESGRGRGRGRGGEPGRGRGRGGDGYEPFGEDALLTVHVLVGALVVVLGVARLLWRRHTELPPWAPTLTAFERRFAHRTEVALYALTFVVPVTGAILLASDDDGLLWVHVTAQVCFLAALACHVGLVLKHQLFDRDRLLRRML</sequence>
<accession>A0ABX6BFL7</accession>
<dbReference type="InterPro" id="IPR011577">
    <property type="entry name" value="Cyt_b561_bac/Ni-Hgenase"/>
</dbReference>
<feature type="compositionally biased region" description="Basic and acidic residues" evidence="12">
    <location>
        <begin position="24"/>
        <end position="33"/>
    </location>
</feature>
<dbReference type="PANTHER" id="PTHR30529:SF1">
    <property type="entry name" value="CYTOCHROME B561 HOMOLOG 2"/>
    <property type="match status" value="1"/>
</dbReference>
<evidence type="ECO:0000256" key="7">
    <source>
        <dbReference type="ARBA" id="ARBA00022982"/>
    </source>
</evidence>
<feature type="domain" description="Cytochrome b561 bacterial/Ni-hydrogenase" evidence="14">
    <location>
        <begin position="59"/>
        <end position="229"/>
    </location>
</feature>
<evidence type="ECO:0000313" key="16">
    <source>
        <dbReference type="Proteomes" id="UP000326029"/>
    </source>
</evidence>
<feature type="transmembrane region" description="Helical" evidence="13">
    <location>
        <begin position="119"/>
        <end position="141"/>
    </location>
</feature>
<keyword evidence="5 13" id="KW-0812">Transmembrane</keyword>
<evidence type="ECO:0000256" key="1">
    <source>
        <dbReference type="ARBA" id="ARBA00004651"/>
    </source>
</evidence>
<dbReference type="Pfam" id="PF01292">
    <property type="entry name" value="Ni_hydr_CYTB"/>
    <property type="match status" value="1"/>
</dbReference>
<feature type="transmembrane region" description="Helical" evidence="13">
    <location>
        <begin position="192"/>
        <end position="214"/>
    </location>
</feature>